<dbReference type="AlphaFoldDB" id="A0AAY5ENN8"/>
<dbReference type="PROSITE" id="PS50802">
    <property type="entry name" value="OTU"/>
    <property type="match status" value="1"/>
</dbReference>
<evidence type="ECO:0000313" key="9">
    <source>
        <dbReference type="Ensembl" id="ENSEEEP00000058528.1"/>
    </source>
</evidence>
<dbReference type="Gene3D" id="1.20.1300.20">
    <property type="entry name" value="Peptidase C65 Otubain, subdomain 2"/>
    <property type="match status" value="1"/>
</dbReference>
<dbReference type="InterPro" id="IPR038765">
    <property type="entry name" value="Papain-like_cys_pep_sf"/>
</dbReference>
<dbReference type="EC" id="3.4.19.12" evidence="3"/>
<evidence type="ECO:0000256" key="3">
    <source>
        <dbReference type="ARBA" id="ARBA00012759"/>
    </source>
</evidence>
<dbReference type="GO" id="GO:0006508">
    <property type="term" value="P:proteolysis"/>
    <property type="evidence" value="ECO:0007669"/>
    <property type="project" value="UniProtKB-KW"/>
</dbReference>
<evidence type="ECO:0000256" key="6">
    <source>
        <dbReference type="ARBA" id="ARBA00022801"/>
    </source>
</evidence>
<dbReference type="InterPro" id="IPR003323">
    <property type="entry name" value="OTU_dom"/>
</dbReference>
<keyword evidence="6" id="KW-0378">Hydrolase</keyword>
<reference evidence="9 10" key="1">
    <citation type="submission" date="2020-05" db="EMBL/GenBank/DDBJ databases">
        <title>Electrophorus electricus (electric eel) genome, fEleEle1, primary haplotype.</title>
        <authorList>
            <person name="Myers G."/>
            <person name="Meyer A."/>
            <person name="Fedrigo O."/>
            <person name="Formenti G."/>
            <person name="Rhie A."/>
            <person name="Tracey A."/>
            <person name="Sims Y."/>
            <person name="Jarvis E.D."/>
        </authorList>
    </citation>
    <scope>NUCLEOTIDE SEQUENCE [LARGE SCALE GENOMIC DNA]</scope>
</reference>
<accession>A0AAY5ENN8</accession>
<dbReference type="Ensembl" id="ENSEEET00000058876.1">
    <property type="protein sequence ID" value="ENSEEEP00000058528.1"/>
    <property type="gene ID" value="ENSEEEG00000025895.1"/>
</dbReference>
<dbReference type="Gene3D" id="3.30.200.60">
    <property type="entry name" value="Peptidase C65 Otubain, subdomain 1"/>
    <property type="match status" value="1"/>
</dbReference>
<dbReference type="GO" id="GO:0043130">
    <property type="term" value="F:ubiquitin binding"/>
    <property type="evidence" value="ECO:0007669"/>
    <property type="project" value="TreeGrafter"/>
</dbReference>
<proteinExistence type="inferred from homology"/>
<dbReference type="GO" id="GO:2000780">
    <property type="term" value="P:negative regulation of double-strand break repair"/>
    <property type="evidence" value="ECO:0007669"/>
    <property type="project" value="TreeGrafter"/>
</dbReference>
<keyword evidence="4" id="KW-0645">Protease</keyword>
<organism evidence="9 10">
    <name type="scientific">Electrophorus electricus</name>
    <name type="common">Electric eel</name>
    <name type="synonym">Gymnotus electricus</name>
    <dbReference type="NCBI Taxonomy" id="8005"/>
    <lineage>
        <taxon>Eukaryota</taxon>
        <taxon>Metazoa</taxon>
        <taxon>Chordata</taxon>
        <taxon>Craniata</taxon>
        <taxon>Vertebrata</taxon>
        <taxon>Euteleostomi</taxon>
        <taxon>Actinopterygii</taxon>
        <taxon>Neopterygii</taxon>
        <taxon>Teleostei</taxon>
        <taxon>Ostariophysi</taxon>
        <taxon>Gymnotiformes</taxon>
        <taxon>Gymnotoidei</taxon>
        <taxon>Gymnotidae</taxon>
        <taxon>Electrophorus</taxon>
    </lineage>
</organism>
<dbReference type="Pfam" id="PF10275">
    <property type="entry name" value="Peptidase_C65"/>
    <property type="match status" value="1"/>
</dbReference>
<dbReference type="FunFam" id="1.20.1300.20:FF:000001">
    <property type="entry name" value="Ubiquitin thioesterase OTUB1"/>
    <property type="match status" value="1"/>
</dbReference>
<dbReference type="PANTHER" id="PTHR12931:SF15">
    <property type="entry name" value="UBIQUITIN THIOESTERASE OTUBAIN-LIKE"/>
    <property type="match status" value="1"/>
</dbReference>
<comment type="similarity">
    <text evidence="2">Belongs to the peptidase C65 family.</text>
</comment>
<gene>
    <name evidence="9" type="primary">OTUB2</name>
</gene>
<evidence type="ECO:0000256" key="7">
    <source>
        <dbReference type="ARBA" id="ARBA00022807"/>
    </source>
</evidence>
<dbReference type="InterPro" id="IPR019400">
    <property type="entry name" value="Peptidase_C65_otubain"/>
</dbReference>
<evidence type="ECO:0000313" key="10">
    <source>
        <dbReference type="Proteomes" id="UP000314983"/>
    </source>
</evidence>
<dbReference type="PANTHER" id="PTHR12931">
    <property type="entry name" value="UBIQUITIN THIOLESTERASE PROTEIN OTUB"/>
    <property type="match status" value="1"/>
</dbReference>
<sequence length="237" mass="27077">MDESKLISPKESISAQFLEETGAPNKFQDNCHEFECIRRVKGDGNCFYRALCFQLLESLLSNESDMQRFKDKLIRGQQELLTAGFDESTFKDFLSTFLSVLDQLEADGCEETLLGLFNDQATSDSMVRYLRLFTSAHLQNHADFFQHFVEAPNLKVYCTQEVEAMGMESDHVEILALSQALDISLCIISVEGSDGHLVYHNITGGSSSSLYLLYKTFHYDILYKHRDNQQPSFQEDF</sequence>
<comment type="catalytic activity">
    <reaction evidence="1">
        <text>Thiol-dependent hydrolysis of ester, thioester, amide, peptide and isopeptide bonds formed by the C-terminal Gly of ubiquitin (a 76-residue protein attached to proteins as an intracellular targeting signal).</text>
        <dbReference type="EC" id="3.4.19.12"/>
    </reaction>
</comment>
<reference evidence="9" key="3">
    <citation type="submission" date="2025-09" db="UniProtKB">
        <authorList>
            <consortium name="Ensembl"/>
        </authorList>
    </citation>
    <scope>IDENTIFICATION</scope>
</reference>
<feature type="domain" description="OTU" evidence="8">
    <location>
        <begin position="35"/>
        <end position="225"/>
    </location>
</feature>
<protein>
    <recommendedName>
        <fullName evidence="3">ubiquitinyl hydrolase 1</fullName>
        <ecNumber evidence="3">3.4.19.12</ecNumber>
    </recommendedName>
</protein>
<dbReference type="GO" id="GO:0004843">
    <property type="term" value="F:cysteine-type deubiquitinase activity"/>
    <property type="evidence" value="ECO:0007669"/>
    <property type="project" value="UniProtKB-EC"/>
</dbReference>
<dbReference type="GO" id="GO:0071108">
    <property type="term" value="P:protein K48-linked deubiquitination"/>
    <property type="evidence" value="ECO:0007669"/>
    <property type="project" value="TreeGrafter"/>
</dbReference>
<evidence type="ECO:0000256" key="1">
    <source>
        <dbReference type="ARBA" id="ARBA00000707"/>
    </source>
</evidence>
<reference evidence="9" key="2">
    <citation type="submission" date="2025-08" db="UniProtKB">
        <authorList>
            <consortium name="Ensembl"/>
        </authorList>
    </citation>
    <scope>IDENTIFICATION</scope>
</reference>
<dbReference type="GO" id="GO:0005634">
    <property type="term" value="C:nucleus"/>
    <property type="evidence" value="ECO:0007669"/>
    <property type="project" value="TreeGrafter"/>
</dbReference>
<evidence type="ECO:0000256" key="2">
    <source>
        <dbReference type="ARBA" id="ARBA00006579"/>
    </source>
</evidence>
<name>A0AAY5ENN8_ELEEL</name>
<keyword evidence="10" id="KW-1185">Reference proteome</keyword>
<keyword evidence="7" id="KW-0788">Thiol protease</keyword>
<dbReference type="Proteomes" id="UP000314983">
    <property type="component" value="Chromosome 13"/>
</dbReference>
<evidence type="ECO:0000259" key="8">
    <source>
        <dbReference type="PROSITE" id="PS50802"/>
    </source>
</evidence>
<evidence type="ECO:0000256" key="5">
    <source>
        <dbReference type="ARBA" id="ARBA00022786"/>
    </source>
</evidence>
<dbReference type="InterPro" id="IPR042468">
    <property type="entry name" value="Peptidase_C65_otubain_sub1"/>
</dbReference>
<evidence type="ECO:0000256" key="4">
    <source>
        <dbReference type="ARBA" id="ARBA00022670"/>
    </source>
</evidence>
<dbReference type="SUPFAM" id="SSF54001">
    <property type="entry name" value="Cysteine proteinases"/>
    <property type="match status" value="1"/>
</dbReference>
<keyword evidence="5" id="KW-0833">Ubl conjugation pathway</keyword>
<dbReference type="InterPro" id="IPR042467">
    <property type="entry name" value="Peptidase_C65_otubain_sub2"/>
</dbReference>
<dbReference type="GeneTree" id="ENSGT00390000006979"/>